<dbReference type="SUPFAM" id="SSF50104">
    <property type="entry name" value="Translation proteins SH3-like domain"/>
    <property type="match status" value="1"/>
</dbReference>
<evidence type="ECO:0000313" key="10">
    <source>
        <dbReference type="Proteomes" id="UP000184510"/>
    </source>
</evidence>
<keyword evidence="10" id="KW-1185">Reference proteome</keyword>
<feature type="domain" description="Large ribosomal subunit protein uL2 RNA-binding" evidence="8">
    <location>
        <begin position="42"/>
        <end position="118"/>
    </location>
</feature>
<dbReference type="PANTHER" id="PTHR13691">
    <property type="entry name" value="RIBOSOMAL PROTEIN L2"/>
    <property type="match status" value="1"/>
</dbReference>
<dbReference type="RefSeq" id="WP_143185237.1">
    <property type="nucleotide sequence ID" value="NZ_FQYR01000008.1"/>
</dbReference>
<dbReference type="OrthoDB" id="9778722at2"/>
<proteinExistence type="inferred from homology"/>
<dbReference type="InterPro" id="IPR008991">
    <property type="entry name" value="Translation_prot_SH3-like_sf"/>
</dbReference>
<reference evidence="9 10" key="1">
    <citation type="submission" date="2016-11" db="EMBL/GenBank/DDBJ databases">
        <authorList>
            <person name="Jaros S."/>
            <person name="Januszkiewicz K."/>
            <person name="Wedrychowicz H."/>
        </authorList>
    </citation>
    <scope>NUCLEOTIDE SEQUENCE [LARGE SCALE GENOMIC DNA]</scope>
    <source>
        <strain evidence="9 10">DSM 18772</strain>
    </source>
</reference>
<dbReference type="GO" id="GO:0002181">
    <property type="term" value="P:cytoplasmic translation"/>
    <property type="evidence" value="ECO:0007669"/>
    <property type="project" value="TreeGrafter"/>
</dbReference>
<evidence type="ECO:0000256" key="1">
    <source>
        <dbReference type="ARBA" id="ARBA00005636"/>
    </source>
</evidence>
<dbReference type="Pfam" id="PF03947">
    <property type="entry name" value="Ribosomal_L2_C"/>
    <property type="match status" value="1"/>
</dbReference>
<dbReference type="InterPro" id="IPR012340">
    <property type="entry name" value="NA-bd_OB-fold"/>
</dbReference>
<sequence length="280" mass="30758">MPLKTFKPVTPANRYKVWNTFEEITKSTPEKSLTAPLKKTGGRNNRGRITCRHIGGGHKRKYRLIDFKRRKFDVEATVVAIEYDPNRTCRIALIEYADGQKSYILAPVGLTVGNTVVAGEKVAPKPGNATPLKNVPLGTAVHNIELVPGAGGKVARSAGQQAIVSNRETGYALVKMPSGEIRKFNENCLCTIGQVGNRDHMNEVSGKAGRTRWQGVRPTVRGMCMNPVDHPNGGGEGKSKSGGGRQHLKSPWGHTKGQKTRKKKKASDKFIVQRRKTKNR</sequence>
<dbReference type="SMART" id="SM01383">
    <property type="entry name" value="Ribosomal_L2"/>
    <property type="match status" value="1"/>
</dbReference>
<feature type="region of interest" description="Disordered" evidence="6">
    <location>
        <begin position="223"/>
        <end position="280"/>
    </location>
</feature>
<dbReference type="FunFam" id="4.10.950.10:FF:000001">
    <property type="entry name" value="50S ribosomal protein L2"/>
    <property type="match status" value="1"/>
</dbReference>
<keyword evidence="2 5" id="KW-0689">Ribosomal protein</keyword>
<evidence type="ECO:0000256" key="4">
    <source>
        <dbReference type="ARBA" id="ARBA00035242"/>
    </source>
</evidence>
<dbReference type="InterPro" id="IPR022669">
    <property type="entry name" value="Ribosomal_uL2_C"/>
</dbReference>
<comment type="similarity">
    <text evidence="1 5">Belongs to the universal ribosomal protein uL2 family.</text>
</comment>
<evidence type="ECO:0000259" key="8">
    <source>
        <dbReference type="SMART" id="SM01383"/>
    </source>
</evidence>
<dbReference type="Proteomes" id="UP000184510">
    <property type="component" value="Unassembled WGS sequence"/>
</dbReference>
<feature type="compositionally biased region" description="Gly residues" evidence="6">
    <location>
        <begin position="232"/>
        <end position="245"/>
    </location>
</feature>
<dbReference type="PIRSF" id="PIRSF002158">
    <property type="entry name" value="Ribosomal_L2"/>
    <property type="match status" value="1"/>
</dbReference>
<evidence type="ECO:0000256" key="2">
    <source>
        <dbReference type="ARBA" id="ARBA00022980"/>
    </source>
</evidence>
<dbReference type="SMART" id="SM01382">
    <property type="entry name" value="Ribosomal_L2_C"/>
    <property type="match status" value="1"/>
</dbReference>
<dbReference type="STRING" id="1123071.SAMN02745181_3696"/>
<comment type="function">
    <text evidence="5">One of the primary rRNA binding proteins. Required for association of the 30S and 50S subunits to form the 70S ribosome, for tRNA binding and peptide bond formation. It has been suggested to have peptidyltransferase activity; this is somewhat controversial. Makes several contacts with the 16S rRNA in the 70S ribosome.</text>
</comment>
<protein>
    <recommendedName>
        <fullName evidence="4 5">Large ribosomal subunit protein uL2</fullName>
    </recommendedName>
</protein>
<keyword evidence="3 5" id="KW-0687">Ribonucleoprotein</keyword>
<comment type="subunit">
    <text evidence="5">Part of the 50S ribosomal subunit. Forms a bridge to the 30S subunit in the 70S ribosome.</text>
</comment>
<organism evidence="9 10">
    <name type="scientific">Rubritalea squalenifaciens DSM 18772</name>
    <dbReference type="NCBI Taxonomy" id="1123071"/>
    <lineage>
        <taxon>Bacteria</taxon>
        <taxon>Pseudomonadati</taxon>
        <taxon>Verrucomicrobiota</taxon>
        <taxon>Verrucomicrobiia</taxon>
        <taxon>Verrucomicrobiales</taxon>
        <taxon>Rubritaleaceae</taxon>
        <taxon>Rubritalea</taxon>
    </lineage>
</organism>
<dbReference type="GO" id="GO:0016740">
    <property type="term" value="F:transferase activity"/>
    <property type="evidence" value="ECO:0007669"/>
    <property type="project" value="InterPro"/>
</dbReference>
<feature type="compositionally biased region" description="Basic residues" evidence="6">
    <location>
        <begin position="256"/>
        <end position="280"/>
    </location>
</feature>
<evidence type="ECO:0000256" key="5">
    <source>
        <dbReference type="HAMAP-Rule" id="MF_01320"/>
    </source>
</evidence>
<feature type="domain" description="Large ribosomal subunit protein uL2 C-terminal" evidence="7">
    <location>
        <begin position="124"/>
        <end position="255"/>
    </location>
</feature>
<evidence type="ECO:0000256" key="6">
    <source>
        <dbReference type="SAM" id="MobiDB-lite"/>
    </source>
</evidence>
<evidence type="ECO:0000313" key="9">
    <source>
        <dbReference type="EMBL" id="SHK36561.1"/>
    </source>
</evidence>
<dbReference type="Gene3D" id="2.30.30.30">
    <property type="match status" value="1"/>
</dbReference>
<dbReference type="InterPro" id="IPR014722">
    <property type="entry name" value="Rib_uL2_dom2"/>
</dbReference>
<name>A0A1M6RVR7_9BACT</name>
<dbReference type="EMBL" id="FQYR01000008">
    <property type="protein sequence ID" value="SHK36561.1"/>
    <property type="molecule type" value="Genomic_DNA"/>
</dbReference>
<evidence type="ECO:0000256" key="3">
    <source>
        <dbReference type="ARBA" id="ARBA00023274"/>
    </source>
</evidence>
<dbReference type="Pfam" id="PF00181">
    <property type="entry name" value="Ribosomal_L2_N"/>
    <property type="match status" value="1"/>
</dbReference>
<dbReference type="FunFam" id="2.40.50.140:FF:000003">
    <property type="entry name" value="50S ribosomal protein L2"/>
    <property type="match status" value="1"/>
</dbReference>
<dbReference type="GO" id="GO:0019843">
    <property type="term" value="F:rRNA binding"/>
    <property type="evidence" value="ECO:0007669"/>
    <property type="project" value="UniProtKB-UniRule"/>
</dbReference>
<keyword evidence="5" id="KW-0699">rRNA-binding</keyword>
<dbReference type="NCBIfam" id="TIGR01171">
    <property type="entry name" value="rplB_bact"/>
    <property type="match status" value="1"/>
</dbReference>
<dbReference type="PANTHER" id="PTHR13691:SF5">
    <property type="entry name" value="LARGE RIBOSOMAL SUBUNIT PROTEIN UL2M"/>
    <property type="match status" value="1"/>
</dbReference>
<accession>A0A1M6RVR7</accession>
<dbReference type="InParanoid" id="A0A1M6RVR7"/>
<dbReference type="Gene3D" id="4.10.950.10">
    <property type="entry name" value="Ribosomal protein L2, domain 3"/>
    <property type="match status" value="1"/>
</dbReference>
<dbReference type="GO" id="GO:0015934">
    <property type="term" value="C:large ribosomal subunit"/>
    <property type="evidence" value="ECO:0007669"/>
    <property type="project" value="InterPro"/>
</dbReference>
<dbReference type="AlphaFoldDB" id="A0A1M6RVR7"/>
<dbReference type="FunFam" id="2.30.30.30:FF:000001">
    <property type="entry name" value="50S ribosomal protein L2"/>
    <property type="match status" value="1"/>
</dbReference>
<dbReference type="GO" id="GO:0003735">
    <property type="term" value="F:structural constituent of ribosome"/>
    <property type="evidence" value="ECO:0007669"/>
    <property type="project" value="InterPro"/>
</dbReference>
<dbReference type="HAMAP" id="MF_01320_B">
    <property type="entry name" value="Ribosomal_uL2_B"/>
    <property type="match status" value="1"/>
</dbReference>
<dbReference type="InterPro" id="IPR002171">
    <property type="entry name" value="Ribosomal_uL2"/>
</dbReference>
<dbReference type="FunCoup" id="A0A1M6RVR7">
    <property type="interactions" value="658"/>
</dbReference>
<dbReference type="InterPro" id="IPR014726">
    <property type="entry name" value="Ribosomal_uL2_dom3"/>
</dbReference>
<keyword evidence="5" id="KW-0694">RNA-binding</keyword>
<dbReference type="Gene3D" id="2.40.50.140">
    <property type="entry name" value="Nucleic acid-binding proteins"/>
    <property type="match status" value="1"/>
</dbReference>
<dbReference type="InterPro" id="IPR005880">
    <property type="entry name" value="Ribosomal_uL2_bac/org-type"/>
</dbReference>
<gene>
    <name evidence="5" type="primary">rplB</name>
    <name evidence="9" type="ORF">SAMN02745181_3696</name>
</gene>
<evidence type="ECO:0000259" key="7">
    <source>
        <dbReference type="SMART" id="SM01382"/>
    </source>
</evidence>
<dbReference type="SUPFAM" id="SSF50249">
    <property type="entry name" value="Nucleic acid-binding proteins"/>
    <property type="match status" value="1"/>
</dbReference>
<dbReference type="InterPro" id="IPR022666">
    <property type="entry name" value="Ribosomal_uL2_RNA-bd_dom"/>
</dbReference>